<dbReference type="AlphaFoldDB" id="A0A839V3M7"/>
<dbReference type="PROSITE" id="PS51192">
    <property type="entry name" value="HELICASE_ATP_BIND_1"/>
    <property type="match status" value="1"/>
</dbReference>
<dbReference type="Gene3D" id="3.40.50.300">
    <property type="entry name" value="P-loop containing nucleotide triphosphate hydrolases"/>
    <property type="match status" value="1"/>
</dbReference>
<keyword evidence="1 4" id="KW-0378">Hydrolase</keyword>
<dbReference type="SMART" id="SM00487">
    <property type="entry name" value="DEXDc"/>
    <property type="match status" value="1"/>
</dbReference>
<reference evidence="4 6" key="2">
    <citation type="submission" date="2020-08" db="EMBL/GenBank/DDBJ databases">
        <title>Genomic Encyclopedia of Type Strains, Phase III (KMG-III): the genomes of soil and plant-associated and newly described type strains.</title>
        <authorList>
            <person name="Whitman W."/>
        </authorList>
    </citation>
    <scope>NUCLEOTIDE SEQUENCE [LARGE SCALE GENOMIC DNA]</scope>
    <source>
        <strain evidence="4 6">CECT 8088</strain>
    </source>
</reference>
<dbReference type="InterPro" id="IPR001650">
    <property type="entry name" value="Helicase_C-like"/>
</dbReference>
<dbReference type="EMBL" id="JABXXQ010000072">
    <property type="protein sequence ID" value="NVN29833.1"/>
    <property type="molecule type" value="Genomic_DNA"/>
</dbReference>
<protein>
    <submittedName>
        <fullName evidence="5">DEAD/DEAH box helicase</fullName>
    </submittedName>
    <submittedName>
        <fullName evidence="4">SWI/SNF-related matrix-associated actin-dependent regulator 1 of chromatin subfamily A</fullName>
        <ecNumber evidence="4">3.6.4.12</ecNumber>
    </submittedName>
</protein>
<dbReference type="Proteomes" id="UP000565205">
    <property type="component" value="Unassembled WGS sequence"/>
</dbReference>
<keyword evidence="5" id="KW-0067">ATP-binding</keyword>
<dbReference type="RefSeq" id="WP_176622861.1">
    <property type="nucleotide sequence ID" value="NZ_JABXXQ010000072.1"/>
</dbReference>
<dbReference type="EC" id="3.6.4.12" evidence="4"/>
<evidence type="ECO:0000256" key="1">
    <source>
        <dbReference type="ARBA" id="ARBA00022801"/>
    </source>
</evidence>
<dbReference type="SMART" id="SM00490">
    <property type="entry name" value="HELICc"/>
    <property type="match status" value="1"/>
</dbReference>
<sequence length="576" mass="62204">MILTFDKSTQQFLLKTVYAEGATAREAGFKWDSSISRWYSNSASRAQAVAELAEVDEATLAIINMRMEAQQAAAAARKAAAAIQIAASHATSADIEVPCGSGLEFMPYQLAGIAYAAGRENVLLADDMGLGKTAQAIGVLNLDSSLNRILIICPASLTRNWQREIERFGSRELTIGFTTTKAMPAADCNIAIATYDIFSRNTPTAAAIRAAEWDMLILDEAQYVKSRDAKRTLQILGGRTKSGEEVSGIKARRRLYLTGTPIMSRPAEAFTLLNSLSPRQFPNFFDYGRAYCNGHKTRFGWDFSGASNLAALQERLRSTIMVRRMKSDVLKDLPEKVRQLIELPADTPAARKAIAAEGKILAKARAAKAALAALKASGGDANSAYREELERKRADVQAAFTEISRIRHDTALAKVDAVVELARDAAEGGKVLVFAHHKDVISALETGLGELGVVTITGDVPPERRQGIVDRFQNDPGIRVFIGNIQAAGVGLTLTASSHVIFAELDWTPAAMSQAEDRAHRLGQQNSVLVQHAVLEGSIDLLIAKRLVAKQKILAAALDSTPAAVDDADDALSWLD</sequence>
<dbReference type="InterPro" id="IPR038718">
    <property type="entry name" value="SNF2-like_sf"/>
</dbReference>
<evidence type="ECO:0000313" key="4">
    <source>
        <dbReference type="EMBL" id="MBB3175455.1"/>
    </source>
</evidence>
<dbReference type="GO" id="GO:0031297">
    <property type="term" value="P:replication fork processing"/>
    <property type="evidence" value="ECO:0007669"/>
    <property type="project" value="TreeGrafter"/>
</dbReference>
<dbReference type="PANTHER" id="PTHR45766">
    <property type="entry name" value="DNA ANNEALING HELICASE AND ENDONUCLEASE ZRANB3 FAMILY MEMBER"/>
    <property type="match status" value="1"/>
</dbReference>
<dbReference type="InterPro" id="IPR014001">
    <property type="entry name" value="Helicase_ATP-bd"/>
</dbReference>
<reference evidence="5 7" key="1">
    <citation type="submission" date="2020-06" db="EMBL/GenBank/DDBJ databases">
        <title>Description of novel acetic acid bacteria.</title>
        <authorList>
            <person name="Sombolestani A."/>
        </authorList>
    </citation>
    <scope>NUCLEOTIDE SEQUENCE [LARGE SCALE GENOMIC DNA]</scope>
    <source>
        <strain evidence="5 7">LMG 26838</strain>
    </source>
</reference>
<feature type="domain" description="Helicase C-terminal" evidence="3">
    <location>
        <begin position="414"/>
        <end position="569"/>
    </location>
</feature>
<dbReference type="InterPro" id="IPR049730">
    <property type="entry name" value="SNF2/RAD54-like_C"/>
</dbReference>
<dbReference type="GO" id="GO:0005524">
    <property type="term" value="F:ATP binding"/>
    <property type="evidence" value="ECO:0007669"/>
    <property type="project" value="InterPro"/>
</dbReference>
<dbReference type="PROSITE" id="PS51194">
    <property type="entry name" value="HELICASE_CTER"/>
    <property type="match status" value="1"/>
</dbReference>
<dbReference type="PANTHER" id="PTHR45766:SF6">
    <property type="entry name" value="SWI_SNF-RELATED MATRIX-ASSOCIATED ACTIN-DEPENDENT REGULATOR OF CHROMATIN SUBFAMILY A-LIKE PROTEIN 1"/>
    <property type="match status" value="1"/>
</dbReference>
<dbReference type="CDD" id="cd18793">
    <property type="entry name" value="SF2_C_SNF"/>
    <property type="match status" value="1"/>
</dbReference>
<evidence type="ECO:0000259" key="3">
    <source>
        <dbReference type="PROSITE" id="PS51194"/>
    </source>
</evidence>
<name>A0A839V3M7_9PROT</name>
<keyword evidence="5" id="KW-0347">Helicase</keyword>
<feature type="domain" description="Helicase ATP-binding" evidence="2">
    <location>
        <begin position="113"/>
        <end position="279"/>
    </location>
</feature>
<accession>A0A839V3M7</accession>
<gene>
    <name evidence="4" type="ORF">FHR90_003311</name>
    <name evidence="5" type="ORF">HUK83_05720</name>
</gene>
<dbReference type="EMBL" id="JACHXV010000033">
    <property type="protein sequence ID" value="MBB3175455.1"/>
    <property type="molecule type" value="Genomic_DNA"/>
</dbReference>
<dbReference type="InterPro" id="IPR027417">
    <property type="entry name" value="P-loop_NTPase"/>
</dbReference>
<evidence type="ECO:0000313" key="5">
    <source>
        <dbReference type="EMBL" id="NVN29833.1"/>
    </source>
</evidence>
<comment type="caution">
    <text evidence="4">The sequence shown here is derived from an EMBL/GenBank/DDBJ whole genome shotgun (WGS) entry which is preliminary data.</text>
</comment>
<dbReference type="SUPFAM" id="SSF52540">
    <property type="entry name" value="P-loop containing nucleoside triphosphate hydrolases"/>
    <property type="match status" value="2"/>
</dbReference>
<dbReference type="GO" id="GO:0003678">
    <property type="term" value="F:DNA helicase activity"/>
    <property type="evidence" value="ECO:0007669"/>
    <property type="project" value="UniProtKB-EC"/>
</dbReference>
<dbReference type="Pfam" id="PF00176">
    <property type="entry name" value="SNF2-rel_dom"/>
    <property type="match status" value="1"/>
</dbReference>
<dbReference type="Pfam" id="PF00271">
    <property type="entry name" value="Helicase_C"/>
    <property type="match status" value="1"/>
</dbReference>
<evidence type="ECO:0000313" key="6">
    <source>
        <dbReference type="Proteomes" id="UP000557688"/>
    </source>
</evidence>
<dbReference type="Proteomes" id="UP000557688">
    <property type="component" value="Unassembled WGS sequence"/>
</dbReference>
<organism evidence="4 6">
    <name type="scientific">Endobacter medicaginis</name>
    <dbReference type="NCBI Taxonomy" id="1181271"/>
    <lineage>
        <taxon>Bacteria</taxon>
        <taxon>Pseudomonadati</taxon>
        <taxon>Pseudomonadota</taxon>
        <taxon>Alphaproteobacteria</taxon>
        <taxon>Acetobacterales</taxon>
        <taxon>Acetobacteraceae</taxon>
        <taxon>Endobacter</taxon>
    </lineage>
</organism>
<dbReference type="Gene3D" id="3.40.50.10810">
    <property type="entry name" value="Tandem AAA-ATPase domain"/>
    <property type="match status" value="1"/>
</dbReference>
<keyword evidence="5" id="KW-0547">Nucleotide-binding</keyword>
<dbReference type="GO" id="GO:0016787">
    <property type="term" value="F:hydrolase activity"/>
    <property type="evidence" value="ECO:0007669"/>
    <property type="project" value="UniProtKB-KW"/>
</dbReference>
<dbReference type="InterPro" id="IPR000330">
    <property type="entry name" value="SNF2_N"/>
</dbReference>
<keyword evidence="6" id="KW-1185">Reference proteome</keyword>
<evidence type="ECO:0000313" key="7">
    <source>
        <dbReference type="Proteomes" id="UP000565205"/>
    </source>
</evidence>
<dbReference type="GO" id="GO:0006281">
    <property type="term" value="P:DNA repair"/>
    <property type="evidence" value="ECO:0007669"/>
    <property type="project" value="TreeGrafter"/>
</dbReference>
<evidence type="ECO:0000259" key="2">
    <source>
        <dbReference type="PROSITE" id="PS51192"/>
    </source>
</evidence>
<proteinExistence type="predicted"/>